<evidence type="ECO:0000256" key="4">
    <source>
        <dbReference type="ARBA" id="ARBA00022490"/>
    </source>
</evidence>
<keyword evidence="7 14" id="KW-0547">Nucleotide-binding</keyword>
<accession>A0A3D9UY40</accession>
<dbReference type="UniPathway" id="UPA00219"/>
<keyword evidence="9 14" id="KW-0133">Cell shape</keyword>
<keyword evidence="4 14" id="KW-0963">Cytoplasm</keyword>
<dbReference type="EC" id="6.3.2.8" evidence="3 14"/>
<evidence type="ECO:0000256" key="14">
    <source>
        <dbReference type="HAMAP-Rule" id="MF_00046"/>
    </source>
</evidence>
<evidence type="ECO:0000256" key="3">
    <source>
        <dbReference type="ARBA" id="ARBA00012211"/>
    </source>
</evidence>
<sequence length="476" mass="49942">MSNGVNERFDFSAALPRVEDLTRAHFIAIGGSGMSGIARLMRARGVEVSGSDNAESAAVDKLRSEGIAVTIGNRAENIDPLPDGTVVVVSSAITEDNPELIEARRRGLNVLHRAQGLAIVLAGRAGLAVAGANGKTTTSGMATTALRALGRDPSFATGAEIAGIGANSGVGTGAEFVVEADESDGSFVVYHPKIAIVTSVKDDHFDFYGTTDNLVAAYRRFALTVAADGLLVCCADDPGSADLGRWAAEQGRRVVTYGTSPEADVRFERPVEDGWSVRADLRISGGEVLNLQLNVPGFHNLENASGVVAALVFGLEVAPSDAVAAMASFRGTSRRVELKGEAGGVRVVDDYSHNQGKLAALVRTGRQLRGSGRLVVVFQPHLYSRTRDQAIGMAEALDGADVAVLMDVYGAREQPMDGVSSDLIAQAMRRPCTRTHSAQETVDLVVATVRPGDLLITVGAGDVTKLAPRILERLQG</sequence>
<dbReference type="RefSeq" id="WP_245950230.1">
    <property type="nucleotide sequence ID" value="NZ_QTUA01000001.1"/>
</dbReference>
<dbReference type="Gene3D" id="3.90.190.20">
    <property type="entry name" value="Mur ligase, C-terminal domain"/>
    <property type="match status" value="1"/>
</dbReference>
<keyword evidence="10 14" id="KW-0573">Peptidoglycan synthesis</keyword>
<keyword evidence="11 14" id="KW-0131">Cell cycle</keyword>
<dbReference type="InterPro" id="IPR036565">
    <property type="entry name" value="Mur-like_cat_sf"/>
</dbReference>
<evidence type="ECO:0000313" key="18">
    <source>
        <dbReference type="EMBL" id="REF31505.1"/>
    </source>
</evidence>
<evidence type="ECO:0000256" key="6">
    <source>
        <dbReference type="ARBA" id="ARBA00022618"/>
    </source>
</evidence>
<evidence type="ECO:0000256" key="13">
    <source>
        <dbReference type="ARBA" id="ARBA00047833"/>
    </source>
</evidence>
<feature type="binding site" evidence="14">
    <location>
        <begin position="131"/>
        <end position="137"/>
    </location>
    <ligand>
        <name>ATP</name>
        <dbReference type="ChEBI" id="CHEBI:30616"/>
    </ligand>
</feature>
<evidence type="ECO:0000256" key="11">
    <source>
        <dbReference type="ARBA" id="ARBA00023306"/>
    </source>
</evidence>
<evidence type="ECO:0000256" key="8">
    <source>
        <dbReference type="ARBA" id="ARBA00022840"/>
    </source>
</evidence>
<dbReference type="GO" id="GO:0005737">
    <property type="term" value="C:cytoplasm"/>
    <property type="evidence" value="ECO:0007669"/>
    <property type="project" value="UniProtKB-SubCell"/>
</dbReference>
<comment type="similarity">
    <text evidence="14">Belongs to the MurCDEF family.</text>
</comment>
<dbReference type="InterPro" id="IPR005758">
    <property type="entry name" value="UDP-N-AcMur_Ala_ligase_MurC"/>
</dbReference>
<evidence type="ECO:0000256" key="2">
    <source>
        <dbReference type="ARBA" id="ARBA00004752"/>
    </source>
</evidence>
<dbReference type="EMBL" id="QTUA01000001">
    <property type="protein sequence ID" value="REF31505.1"/>
    <property type="molecule type" value="Genomic_DNA"/>
</dbReference>
<evidence type="ECO:0000256" key="1">
    <source>
        <dbReference type="ARBA" id="ARBA00004496"/>
    </source>
</evidence>
<dbReference type="AlphaFoldDB" id="A0A3D9UY40"/>
<dbReference type="InterPro" id="IPR050061">
    <property type="entry name" value="MurCDEF_pg_biosynth"/>
</dbReference>
<evidence type="ECO:0000256" key="5">
    <source>
        <dbReference type="ARBA" id="ARBA00022598"/>
    </source>
</evidence>
<dbReference type="InterPro" id="IPR013221">
    <property type="entry name" value="Mur_ligase_cen"/>
</dbReference>
<dbReference type="NCBIfam" id="TIGR01082">
    <property type="entry name" value="murC"/>
    <property type="match status" value="1"/>
</dbReference>
<dbReference type="PANTHER" id="PTHR43445:SF3">
    <property type="entry name" value="UDP-N-ACETYLMURAMATE--L-ALANINE LIGASE"/>
    <property type="match status" value="1"/>
</dbReference>
<comment type="caution">
    <text evidence="18">The sequence shown here is derived from an EMBL/GenBank/DDBJ whole genome shotgun (WGS) entry which is preliminary data.</text>
</comment>
<keyword evidence="5 14" id="KW-0436">Ligase</keyword>
<evidence type="ECO:0000256" key="12">
    <source>
        <dbReference type="ARBA" id="ARBA00023316"/>
    </source>
</evidence>
<evidence type="ECO:0000256" key="9">
    <source>
        <dbReference type="ARBA" id="ARBA00022960"/>
    </source>
</evidence>
<evidence type="ECO:0000256" key="7">
    <source>
        <dbReference type="ARBA" id="ARBA00022741"/>
    </source>
</evidence>
<dbReference type="InterPro" id="IPR000713">
    <property type="entry name" value="Mur_ligase_N"/>
</dbReference>
<comment type="pathway">
    <text evidence="2 14">Cell wall biogenesis; peptidoglycan biosynthesis.</text>
</comment>
<dbReference type="SUPFAM" id="SSF51984">
    <property type="entry name" value="MurCD N-terminal domain"/>
    <property type="match status" value="1"/>
</dbReference>
<dbReference type="InterPro" id="IPR036615">
    <property type="entry name" value="Mur_ligase_C_dom_sf"/>
</dbReference>
<dbReference type="GO" id="GO:0071555">
    <property type="term" value="P:cell wall organization"/>
    <property type="evidence" value="ECO:0007669"/>
    <property type="project" value="UniProtKB-KW"/>
</dbReference>
<evidence type="ECO:0000313" key="19">
    <source>
        <dbReference type="Proteomes" id="UP000256253"/>
    </source>
</evidence>
<dbReference type="PANTHER" id="PTHR43445">
    <property type="entry name" value="UDP-N-ACETYLMURAMATE--L-ALANINE LIGASE-RELATED"/>
    <property type="match status" value="1"/>
</dbReference>
<keyword evidence="12 14" id="KW-0961">Cell wall biogenesis/degradation</keyword>
<dbReference type="GO" id="GO:0008360">
    <property type="term" value="P:regulation of cell shape"/>
    <property type="evidence" value="ECO:0007669"/>
    <property type="project" value="UniProtKB-KW"/>
</dbReference>
<dbReference type="Gene3D" id="3.40.1190.10">
    <property type="entry name" value="Mur-like, catalytic domain"/>
    <property type="match status" value="1"/>
</dbReference>
<keyword evidence="6 14" id="KW-0132">Cell division</keyword>
<evidence type="ECO:0000256" key="10">
    <source>
        <dbReference type="ARBA" id="ARBA00022984"/>
    </source>
</evidence>
<comment type="function">
    <text evidence="14">Cell wall formation.</text>
</comment>
<proteinExistence type="inferred from homology"/>
<reference evidence="18 19" key="1">
    <citation type="submission" date="2018-08" db="EMBL/GenBank/DDBJ databases">
        <title>Sequencing the genomes of 1000 actinobacteria strains.</title>
        <authorList>
            <person name="Klenk H.-P."/>
        </authorList>
    </citation>
    <scope>NUCLEOTIDE SEQUENCE [LARGE SCALE GENOMIC DNA]</scope>
    <source>
        <strain evidence="18 19">DSM 22967</strain>
    </source>
</reference>
<protein>
    <recommendedName>
        <fullName evidence="3 14">UDP-N-acetylmuramate--L-alanine ligase</fullName>
        <ecNumber evidence="3 14">6.3.2.8</ecNumber>
    </recommendedName>
    <alternativeName>
        <fullName evidence="14">UDP-N-acetylmuramoyl-L-alanine synthetase</fullName>
    </alternativeName>
</protein>
<dbReference type="Gene3D" id="3.40.50.720">
    <property type="entry name" value="NAD(P)-binding Rossmann-like Domain"/>
    <property type="match status" value="1"/>
</dbReference>
<dbReference type="InterPro" id="IPR004101">
    <property type="entry name" value="Mur_ligase_C"/>
</dbReference>
<evidence type="ECO:0000259" key="17">
    <source>
        <dbReference type="Pfam" id="PF08245"/>
    </source>
</evidence>
<organism evidence="18 19">
    <name type="scientific">Calidifontibacter indicus</name>
    <dbReference type="NCBI Taxonomy" id="419650"/>
    <lineage>
        <taxon>Bacteria</taxon>
        <taxon>Bacillati</taxon>
        <taxon>Actinomycetota</taxon>
        <taxon>Actinomycetes</taxon>
        <taxon>Micrococcales</taxon>
        <taxon>Dermacoccaceae</taxon>
        <taxon>Calidifontibacter</taxon>
    </lineage>
</organism>
<evidence type="ECO:0000259" key="15">
    <source>
        <dbReference type="Pfam" id="PF01225"/>
    </source>
</evidence>
<dbReference type="GO" id="GO:0005524">
    <property type="term" value="F:ATP binding"/>
    <property type="evidence" value="ECO:0007669"/>
    <property type="project" value="UniProtKB-UniRule"/>
</dbReference>
<feature type="domain" description="Mur ligase C-terminal" evidence="16">
    <location>
        <begin position="334"/>
        <end position="461"/>
    </location>
</feature>
<dbReference type="GO" id="GO:0051301">
    <property type="term" value="P:cell division"/>
    <property type="evidence" value="ECO:0007669"/>
    <property type="project" value="UniProtKB-KW"/>
</dbReference>
<dbReference type="Pfam" id="PF02875">
    <property type="entry name" value="Mur_ligase_C"/>
    <property type="match status" value="1"/>
</dbReference>
<dbReference type="Pfam" id="PF08245">
    <property type="entry name" value="Mur_ligase_M"/>
    <property type="match status" value="1"/>
</dbReference>
<keyword evidence="8 14" id="KW-0067">ATP-binding</keyword>
<keyword evidence="19" id="KW-1185">Reference proteome</keyword>
<gene>
    <name evidence="14" type="primary">murC</name>
    <name evidence="18" type="ORF">DFJ65_2574</name>
</gene>
<feature type="domain" description="Mur ligase N-terminal catalytic" evidence="15">
    <location>
        <begin position="24"/>
        <end position="122"/>
    </location>
</feature>
<name>A0A3D9UY40_9MICO</name>
<dbReference type="SUPFAM" id="SSF53623">
    <property type="entry name" value="MurD-like peptide ligases, catalytic domain"/>
    <property type="match status" value="1"/>
</dbReference>
<dbReference type="GO" id="GO:0009252">
    <property type="term" value="P:peptidoglycan biosynthetic process"/>
    <property type="evidence" value="ECO:0007669"/>
    <property type="project" value="UniProtKB-UniRule"/>
</dbReference>
<dbReference type="GO" id="GO:0008763">
    <property type="term" value="F:UDP-N-acetylmuramate-L-alanine ligase activity"/>
    <property type="evidence" value="ECO:0007669"/>
    <property type="project" value="UniProtKB-UniRule"/>
</dbReference>
<dbReference type="Pfam" id="PF01225">
    <property type="entry name" value="Mur_ligase"/>
    <property type="match status" value="1"/>
</dbReference>
<feature type="domain" description="Mur ligase central" evidence="17">
    <location>
        <begin position="129"/>
        <end position="310"/>
    </location>
</feature>
<dbReference type="SUPFAM" id="SSF53244">
    <property type="entry name" value="MurD-like peptide ligases, peptide-binding domain"/>
    <property type="match status" value="1"/>
</dbReference>
<evidence type="ECO:0000259" key="16">
    <source>
        <dbReference type="Pfam" id="PF02875"/>
    </source>
</evidence>
<dbReference type="Proteomes" id="UP000256253">
    <property type="component" value="Unassembled WGS sequence"/>
</dbReference>
<comment type="subcellular location">
    <subcellularLocation>
        <location evidence="1 14">Cytoplasm</location>
    </subcellularLocation>
</comment>
<dbReference type="HAMAP" id="MF_00046">
    <property type="entry name" value="MurC"/>
    <property type="match status" value="1"/>
</dbReference>
<comment type="catalytic activity">
    <reaction evidence="13 14">
        <text>UDP-N-acetyl-alpha-D-muramate + L-alanine + ATP = UDP-N-acetyl-alpha-D-muramoyl-L-alanine + ADP + phosphate + H(+)</text>
        <dbReference type="Rhea" id="RHEA:23372"/>
        <dbReference type="ChEBI" id="CHEBI:15378"/>
        <dbReference type="ChEBI" id="CHEBI:30616"/>
        <dbReference type="ChEBI" id="CHEBI:43474"/>
        <dbReference type="ChEBI" id="CHEBI:57972"/>
        <dbReference type="ChEBI" id="CHEBI:70757"/>
        <dbReference type="ChEBI" id="CHEBI:83898"/>
        <dbReference type="ChEBI" id="CHEBI:456216"/>
        <dbReference type="EC" id="6.3.2.8"/>
    </reaction>
</comment>